<dbReference type="EMBL" id="CM018032">
    <property type="protein sequence ID" value="KAA8546697.1"/>
    <property type="molecule type" value="Genomic_DNA"/>
</dbReference>
<dbReference type="OrthoDB" id="1870799at2759"/>
<dbReference type="InterPro" id="IPR011990">
    <property type="entry name" value="TPR-like_helical_dom_sf"/>
</dbReference>
<gene>
    <name evidence="3" type="ORF">F0562_003072</name>
</gene>
<evidence type="ECO:0000313" key="4">
    <source>
        <dbReference type="Proteomes" id="UP000325577"/>
    </source>
</evidence>
<sequence length="171" mass="18264">MGTEVLLQVAILVLTLGIFFAMHNFPKKFLTKLRSKGRTTALAHRNFVQGAHLLARARSARNRTTSLNLAKGAACEADKALSLDPKDAAAHILKALALDLMGHKSSAIRSLNAALSPPAMKSLSEIERGDALFKRAELHSGTESEAAGNERGGEEGVRGGYEGRARFSRGS</sequence>
<reference evidence="3 4" key="1">
    <citation type="submission" date="2019-09" db="EMBL/GenBank/DDBJ databases">
        <title>A chromosome-level genome assembly of the Chinese tupelo Nyssa sinensis.</title>
        <authorList>
            <person name="Yang X."/>
            <person name="Kang M."/>
            <person name="Yang Y."/>
            <person name="Xiong H."/>
            <person name="Wang M."/>
            <person name="Zhang Z."/>
            <person name="Wang Z."/>
            <person name="Wu H."/>
            <person name="Ma T."/>
            <person name="Liu J."/>
            <person name="Xi Z."/>
        </authorList>
    </citation>
    <scope>NUCLEOTIDE SEQUENCE [LARGE SCALE GENOMIC DNA]</scope>
    <source>
        <strain evidence="3">J267</strain>
        <tissue evidence="3">Leaf</tissue>
    </source>
</reference>
<feature type="compositionally biased region" description="Basic and acidic residues" evidence="1">
    <location>
        <begin position="151"/>
        <end position="165"/>
    </location>
</feature>
<keyword evidence="4" id="KW-1185">Reference proteome</keyword>
<dbReference type="SUPFAM" id="SSF48452">
    <property type="entry name" value="TPR-like"/>
    <property type="match status" value="1"/>
</dbReference>
<name>A0A5J5BYA5_9ASTE</name>
<evidence type="ECO:0000313" key="3">
    <source>
        <dbReference type="EMBL" id="KAA8546697.1"/>
    </source>
</evidence>
<organism evidence="3 4">
    <name type="scientific">Nyssa sinensis</name>
    <dbReference type="NCBI Taxonomy" id="561372"/>
    <lineage>
        <taxon>Eukaryota</taxon>
        <taxon>Viridiplantae</taxon>
        <taxon>Streptophyta</taxon>
        <taxon>Embryophyta</taxon>
        <taxon>Tracheophyta</taxon>
        <taxon>Spermatophyta</taxon>
        <taxon>Magnoliopsida</taxon>
        <taxon>eudicotyledons</taxon>
        <taxon>Gunneridae</taxon>
        <taxon>Pentapetalae</taxon>
        <taxon>asterids</taxon>
        <taxon>Cornales</taxon>
        <taxon>Nyssaceae</taxon>
        <taxon>Nyssa</taxon>
    </lineage>
</organism>
<feature type="transmembrane region" description="Helical" evidence="2">
    <location>
        <begin position="6"/>
        <end position="25"/>
    </location>
</feature>
<dbReference type="AlphaFoldDB" id="A0A5J5BYA5"/>
<keyword evidence="2" id="KW-0472">Membrane</keyword>
<dbReference type="Proteomes" id="UP000325577">
    <property type="component" value="Linkage Group LG1"/>
</dbReference>
<dbReference type="Gene3D" id="1.25.40.10">
    <property type="entry name" value="Tetratricopeptide repeat domain"/>
    <property type="match status" value="1"/>
</dbReference>
<evidence type="ECO:0000256" key="1">
    <source>
        <dbReference type="SAM" id="MobiDB-lite"/>
    </source>
</evidence>
<proteinExistence type="predicted"/>
<keyword evidence="2" id="KW-1133">Transmembrane helix</keyword>
<protein>
    <submittedName>
        <fullName evidence="3">Uncharacterized protein</fullName>
    </submittedName>
</protein>
<keyword evidence="2" id="KW-0812">Transmembrane</keyword>
<feature type="region of interest" description="Disordered" evidence="1">
    <location>
        <begin position="135"/>
        <end position="171"/>
    </location>
</feature>
<evidence type="ECO:0000256" key="2">
    <source>
        <dbReference type="SAM" id="Phobius"/>
    </source>
</evidence>
<accession>A0A5J5BYA5</accession>